<evidence type="ECO:0000313" key="2">
    <source>
        <dbReference type="Proteomes" id="UP001215598"/>
    </source>
</evidence>
<keyword evidence="2" id="KW-1185">Reference proteome</keyword>
<protein>
    <recommendedName>
        <fullName evidence="3">F-box domain-containing protein</fullName>
    </recommendedName>
</protein>
<dbReference type="EMBL" id="JARKIB010000101">
    <property type="protein sequence ID" value="KAJ7740807.1"/>
    <property type="molecule type" value="Genomic_DNA"/>
</dbReference>
<comment type="caution">
    <text evidence="1">The sequence shown here is derived from an EMBL/GenBank/DDBJ whole genome shotgun (WGS) entry which is preliminary data.</text>
</comment>
<accession>A0AAD7IDU7</accession>
<dbReference type="Proteomes" id="UP001215598">
    <property type="component" value="Unassembled WGS sequence"/>
</dbReference>
<name>A0AAD7IDU7_9AGAR</name>
<dbReference type="AlphaFoldDB" id="A0AAD7IDU7"/>
<reference evidence="1" key="1">
    <citation type="submission" date="2023-03" db="EMBL/GenBank/DDBJ databases">
        <title>Massive genome expansion in bonnet fungi (Mycena s.s.) driven by repeated elements and novel gene families across ecological guilds.</title>
        <authorList>
            <consortium name="Lawrence Berkeley National Laboratory"/>
            <person name="Harder C.B."/>
            <person name="Miyauchi S."/>
            <person name="Viragh M."/>
            <person name="Kuo A."/>
            <person name="Thoen E."/>
            <person name="Andreopoulos B."/>
            <person name="Lu D."/>
            <person name="Skrede I."/>
            <person name="Drula E."/>
            <person name="Henrissat B."/>
            <person name="Morin E."/>
            <person name="Kohler A."/>
            <person name="Barry K."/>
            <person name="LaButti K."/>
            <person name="Morin E."/>
            <person name="Salamov A."/>
            <person name="Lipzen A."/>
            <person name="Mereny Z."/>
            <person name="Hegedus B."/>
            <person name="Baldrian P."/>
            <person name="Stursova M."/>
            <person name="Weitz H."/>
            <person name="Taylor A."/>
            <person name="Grigoriev I.V."/>
            <person name="Nagy L.G."/>
            <person name="Martin F."/>
            <person name="Kauserud H."/>
        </authorList>
    </citation>
    <scope>NUCLEOTIDE SEQUENCE</scope>
    <source>
        <strain evidence="1">CBHHK182m</strain>
    </source>
</reference>
<proteinExistence type="predicted"/>
<sequence>MSGGAKETPTVLNTVGLLIITDLNHTSTVPSFDTTILPPGRTRQHELFNPKPATYRFWGVDSCKHARKLPSWSASTLPSQFILPGMKLSSRPSFLLSQILPEIFVWALPPSTQIFDRASYNPSAFPWNLTYVCRRWCQIAIATPECWSLLPIKCTKFRPVQRETQPVSPESGHSCKHKFSALHFGADYGVCAKYQTELFALLLEYSPRWEQLYRCADPEFFRLTEGLGNGLPRLCRMSITLLGAQGFVAAEADAVVSIATAPSMRELSISLLLFRTTASTQTIRVFDSLLAPVLGGLGLRTAHQQFVVPAGGECSGTVGKEAQKVCRKKRVGNHPNEHRSHKVKTIDRDLRGLYWAILRRLGGPQRRKDGSARFFEEKCKSYPTNTWDRSRTYSAPTRFNTCSEDNSRKLRIKLEDDQRFNRNPRGLSSWEVKVNIIEEHRP</sequence>
<evidence type="ECO:0008006" key="3">
    <source>
        <dbReference type="Google" id="ProtNLM"/>
    </source>
</evidence>
<gene>
    <name evidence="1" type="ORF">B0H16DRAFT_1757499</name>
</gene>
<evidence type="ECO:0000313" key="1">
    <source>
        <dbReference type="EMBL" id="KAJ7740807.1"/>
    </source>
</evidence>
<organism evidence="1 2">
    <name type="scientific">Mycena metata</name>
    <dbReference type="NCBI Taxonomy" id="1033252"/>
    <lineage>
        <taxon>Eukaryota</taxon>
        <taxon>Fungi</taxon>
        <taxon>Dikarya</taxon>
        <taxon>Basidiomycota</taxon>
        <taxon>Agaricomycotina</taxon>
        <taxon>Agaricomycetes</taxon>
        <taxon>Agaricomycetidae</taxon>
        <taxon>Agaricales</taxon>
        <taxon>Marasmiineae</taxon>
        <taxon>Mycenaceae</taxon>
        <taxon>Mycena</taxon>
    </lineage>
</organism>